<dbReference type="InterPro" id="IPR002035">
    <property type="entry name" value="VWF_A"/>
</dbReference>
<dbReference type="AlphaFoldDB" id="A0AA97M6I5"/>
<keyword evidence="4" id="KW-1185">Reference proteome</keyword>
<reference evidence="3" key="1">
    <citation type="submission" date="2020-10" db="EMBL/GenBank/DDBJ databases">
        <title>De novo genome project of the cellulose decomposer Thermobifida halotolerans type strain.</title>
        <authorList>
            <person name="Nagy I."/>
            <person name="Horvath B."/>
            <person name="Kukolya J."/>
            <person name="Nagy I."/>
            <person name="Orsini M."/>
        </authorList>
    </citation>
    <scope>NUCLEOTIDE SEQUENCE</scope>
    <source>
        <strain evidence="3">DSM 44931</strain>
    </source>
</reference>
<evidence type="ECO:0000259" key="2">
    <source>
        <dbReference type="PROSITE" id="PS50234"/>
    </source>
</evidence>
<dbReference type="CDD" id="cd00198">
    <property type="entry name" value="vWFA"/>
    <property type="match status" value="1"/>
</dbReference>
<accession>A0AA97M6I5</accession>
<organism evidence="3 4">
    <name type="scientific">Thermobifida halotolerans</name>
    <dbReference type="NCBI Taxonomy" id="483545"/>
    <lineage>
        <taxon>Bacteria</taxon>
        <taxon>Bacillati</taxon>
        <taxon>Actinomycetota</taxon>
        <taxon>Actinomycetes</taxon>
        <taxon>Streptosporangiales</taxon>
        <taxon>Nocardiopsidaceae</taxon>
        <taxon>Thermobifida</taxon>
    </lineage>
</organism>
<feature type="domain" description="VWFA" evidence="2">
    <location>
        <begin position="338"/>
        <end position="506"/>
    </location>
</feature>
<dbReference type="SUPFAM" id="SSF53850">
    <property type="entry name" value="Periplasmic binding protein-like II"/>
    <property type="match status" value="1"/>
</dbReference>
<gene>
    <name evidence="3" type="ORF">NI17_022150</name>
</gene>
<dbReference type="Pfam" id="PF13531">
    <property type="entry name" value="SBP_bac_11"/>
    <property type="match status" value="1"/>
</dbReference>
<dbReference type="Gene3D" id="3.40.50.410">
    <property type="entry name" value="von Willebrand factor, type A domain"/>
    <property type="match status" value="1"/>
</dbReference>
<evidence type="ECO:0000256" key="1">
    <source>
        <dbReference type="SAM" id="SignalP"/>
    </source>
</evidence>
<dbReference type="KEGG" id="thao:NI17_022150"/>
<keyword evidence="1" id="KW-0732">Signal</keyword>
<evidence type="ECO:0000313" key="4">
    <source>
        <dbReference type="Proteomes" id="UP000265719"/>
    </source>
</evidence>
<dbReference type="EMBL" id="CP063196">
    <property type="protein sequence ID" value="UOE22195.1"/>
    <property type="molecule type" value="Genomic_DNA"/>
</dbReference>
<feature type="signal peptide" evidence="1">
    <location>
        <begin position="1"/>
        <end position="17"/>
    </location>
</feature>
<dbReference type="InterPro" id="IPR036465">
    <property type="entry name" value="vWFA_dom_sf"/>
</dbReference>
<feature type="chain" id="PRO_5041724949" evidence="1">
    <location>
        <begin position="18"/>
        <end position="528"/>
    </location>
</feature>
<protein>
    <submittedName>
        <fullName evidence="3">VWA domain-containing protein</fullName>
    </submittedName>
</protein>
<dbReference type="Pfam" id="PF13519">
    <property type="entry name" value="VWA_2"/>
    <property type="match status" value="1"/>
</dbReference>
<evidence type="ECO:0000313" key="3">
    <source>
        <dbReference type="EMBL" id="UOE22195.1"/>
    </source>
</evidence>
<dbReference type="SMART" id="SM00327">
    <property type="entry name" value="VWA"/>
    <property type="match status" value="1"/>
</dbReference>
<proteinExistence type="predicted"/>
<dbReference type="SUPFAM" id="SSF53300">
    <property type="entry name" value="vWA-like"/>
    <property type="match status" value="1"/>
</dbReference>
<dbReference type="Proteomes" id="UP000265719">
    <property type="component" value="Chromosome"/>
</dbReference>
<name>A0AA97M6I5_9ACTN</name>
<dbReference type="Gene3D" id="3.40.190.10">
    <property type="entry name" value="Periplasmic binding protein-like II"/>
    <property type="match status" value="2"/>
</dbReference>
<dbReference type="PROSITE" id="PS50234">
    <property type="entry name" value="VWFA"/>
    <property type="match status" value="1"/>
</dbReference>
<sequence length="528" mass="56631">MPAALAAGLLLSTAACSGSDPAGPGTPGELRVLAGSELVDMEPLLQEAAEEIGVTVHMDYTGTLDGVDMIRTGEVEHRYDAVWFSSNRYLNLYPDGREALSAETPVMASPVVLGVGAEAADRLGWGPDDEVTWADIAEAAADGELAYGMTSPAASNSGFTALVGVASALADTGAALESDDIAGVTPALTEFFSGQRLTAGSSGWLAEEYTRRARQGELDGMINYESVLLSLDHSGELGQPMRIVHPADGVVTADYPLSLLATAADEAAEDYHTLVDHLTSPEIQEEIRVRTHRRPLAPGGQAAAQDFPAVTELPFPARAEVVDQLVDAYFDRIRRPARTVYVMDVSYSMRGERIEGLRSAMHTLAGTDTDSLADRYLRFYGREEVTLIAFDGTVHPPRTFTVPPEDPDPVLADISATVDGLSLGSATAVYDALAAAYGELDDVDEDEFTSIVLLTDGEVNEGMDFPEFRDGFHPRLSEEKRDIPVFTVLFGEANTEEMTELSALGGGRVFDARETPLAEVFREIRGYQ</sequence>